<dbReference type="AlphaFoldDB" id="A0ABD0Y875"/>
<protein>
    <recommendedName>
        <fullName evidence="8">Reverse transcriptase domain-containing protein</fullName>
    </recommendedName>
</protein>
<dbReference type="EMBL" id="JBFDAA010000012">
    <property type="protein sequence ID" value="KAL1123573.1"/>
    <property type="molecule type" value="Genomic_DNA"/>
</dbReference>
<dbReference type="CDD" id="cd09274">
    <property type="entry name" value="RNase_HI_RT_Ty3"/>
    <property type="match status" value="1"/>
</dbReference>
<dbReference type="InterPro" id="IPR043128">
    <property type="entry name" value="Rev_trsase/Diguanyl_cyclase"/>
</dbReference>
<dbReference type="InterPro" id="IPR041373">
    <property type="entry name" value="RT_RNaseH"/>
</dbReference>
<evidence type="ECO:0000256" key="2">
    <source>
        <dbReference type="ARBA" id="ARBA00022695"/>
    </source>
</evidence>
<evidence type="ECO:0000313" key="9">
    <source>
        <dbReference type="EMBL" id="KAL1123573.1"/>
    </source>
</evidence>
<name>A0ABD0Y875_9HEMI</name>
<evidence type="ECO:0000256" key="1">
    <source>
        <dbReference type="ARBA" id="ARBA00022679"/>
    </source>
</evidence>
<keyword evidence="3" id="KW-0540">Nuclease</keyword>
<evidence type="ECO:0000256" key="3">
    <source>
        <dbReference type="ARBA" id="ARBA00022722"/>
    </source>
</evidence>
<evidence type="ECO:0000256" key="4">
    <source>
        <dbReference type="ARBA" id="ARBA00022759"/>
    </source>
</evidence>
<proteinExistence type="predicted"/>
<comment type="caution">
    <text evidence="9">The sequence shown here is derived from an EMBL/GenBank/DDBJ whole genome shotgun (WGS) entry which is preliminary data.</text>
</comment>
<dbReference type="Pfam" id="PF00078">
    <property type="entry name" value="RVT_1"/>
    <property type="match status" value="1"/>
</dbReference>
<dbReference type="SUPFAM" id="SSF56672">
    <property type="entry name" value="DNA/RNA polymerases"/>
    <property type="match status" value="1"/>
</dbReference>
<gene>
    <name evidence="9" type="ORF">AAG570_002649</name>
</gene>
<dbReference type="InterPro" id="IPR000477">
    <property type="entry name" value="RT_dom"/>
</dbReference>
<keyword evidence="4" id="KW-0255">Endonuclease</keyword>
<sequence length="295" mass="33373">MDTVLKPLGMGFVQGYMDDLIIFSKSKKEHLDHLRAVFRRLREAGLTASTLKSKTALESIDFLGVITREGIGPARQKVQGILVAGIPQNQTEIRRVLGMINYYRRFIPNAAEVCKPLTAALQKNGNVKDVKGFGEALKQISGYRLKSVPMRVTALGAVLSQQEEDGEYPLAFISRTLSKTEKKYSTVEKELLAIVWAVEQLRLYLYGNKFTVFSDHKPLIWKESMTQRSPKIARWKEALCNYKFVVKYREGKLNVVADYLSRPILVNCQDSDSEDPWGFEPLPETEVNVESAEPP</sequence>
<keyword evidence="1" id="KW-0808">Transferase</keyword>
<dbReference type="InterPro" id="IPR050951">
    <property type="entry name" value="Retrovirus_Pol_polyprotein"/>
</dbReference>
<dbReference type="GO" id="GO:0004519">
    <property type="term" value="F:endonuclease activity"/>
    <property type="evidence" value="ECO:0007669"/>
    <property type="project" value="UniProtKB-KW"/>
</dbReference>
<evidence type="ECO:0000256" key="7">
    <source>
        <dbReference type="SAM" id="MobiDB-lite"/>
    </source>
</evidence>
<feature type="domain" description="Reverse transcriptase" evidence="8">
    <location>
        <begin position="1"/>
        <end position="67"/>
    </location>
</feature>
<dbReference type="GO" id="GO:0003964">
    <property type="term" value="F:RNA-directed DNA polymerase activity"/>
    <property type="evidence" value="ECO:0007669"/>
    <property type="project" value="UniProtKB-KW"/>
</dbReference>
<evidence type="ECO:0000256" key="5">
    <source>
        <dbReference type="ARBA" id="ARBA00022801"/>
    </source>
</evidence>
<dbReference type="Pfam" id="PF17917">
    <property type="entry name" value="RT_RNaseH"/>
    <property type="match status" value="1"/>
</dbReference>
<dbReference type="PROSITE" id="PS50878">
    <property type="entry name" value="RT_POL"/>
    <property type="match status" value="1"/>
</dbReference>
<keyword evidence="5" id="KW-0378">Hydrolase</keyword>
<organism evidence="9 10">
    <name type="scientific">Ranatra chinensis</name>
    <dbReference type="NCBI Taxonomy" id="642074"/>
    <lineage>
        <taxon>Eukaryota</taxon>
        <taxon>Metazoa</taxon>
        <taxon>Ecdysozoa</taxon>
        <taxon>Arthropoda</taxon>
        <taxon>Hexapoda</taxon>
        <taxon>Insecta</taxon>
        <taxon>Pterygota</taxon>
        <taxon>Neoptera</taxon>
        <taxon>Paraneoptera</taxon>
        <taxon>Hemiptera</taxon>
        <taxon>Heteroptera</taxon>
        <taxon>Panheteroptera</taxon>
        <taxon>Nepomorpha</taxon>
        <taxon>Nepidae</taxon>
        <taxon>Ranatrinae</taxon>
        <taxon>Ranatra</taxon>
    </lineage>
</organism>
<dbReference type="GO" id="GO:0016787">
    <property type="term" value="F:hydrolase activity"/>
    <property type="evidence" value="ECO:0007669"/>
    <property type="project" value="UniProtKB-KW"/>
</dbReference>
<dbReference type="Gene3D" id="3.30.70.270">
    <property type="match status" value="2"/>
</dbReference>
<feature type="region of interest" description="Disordered" evidence="7">
    <location>
        <begin position="272"/>
        <end position="295"/>
    </location>
</feature>
<dbReference type="Gene3D" id="3.10.20.370">
    <property type="match status" value="1"/>
</dbReference>
<evidence type="ECO:0000259" key="8">
    <source>
        <dbReference type="PROSITE" id="PS50878"/>
    </source>
</evidence>
<dbReference type="PANTHER" id="PTHR37984:SF5">
    <property type="entry name" value="PROTEIN NYNRIN-LIKE"/>
    <property type="match status" value="1"/>
</dbReference>
<dbReference type="PANTHER" id="PTHR37984">
    <property type="entry name" value="PROTEIN CBG26694"/>
    <property type="match status" value="1"/>
</dbReference>
<accession>A0ABD0Y875</accession>
<dbReference type="InterPro" id="IPR043502">
    <property type="entry name" value="DNA/RNA_pol_sf"/>
</dbReference>
<dbReference type="FunFam" id="3.10.20.370:FF:000001">
    <property type="entry name" value="Retrovirus-related Pol polyprotein from transposon 17.6-like protein"/>
    <property type="match status" value="1"/>
</dbReference>
<dbReference type="Proteomes" id="UP001558652">
    <property type="component" value="Unassembled WGS sequence"/>
</dbReference>
<keyword evidence="2" id="KW-0548">Nucleotidyltransferase</keyword>
<evidence type="ECO:0000313" key="10">
    <source>
        <dbReference type="Proteomes" id="UP001558652"/>
    </source>
</evidence>
<evidence type="ECO:0000256" key="6">
    <source>
        <dbReference type="ARBA" id="ARBA00022918"/>
    </source>
</evidence>
<keyword evidence="10" id="KW-1185">Reference proteome</keyword>
<keyword evidence="6" id="KW-0695">RNA-directed DNA polymerase</keyword>
<reference evidence="9 10" key="1">
    <citation type="submission" date="2024-07" db="EMBL/GenBank/DDBJ databases">
        <title>Chromosome-level genome assembly of the water stick insect Ranatra chinensis (Heteroptera: Nepidae).</title>
        <authorList>
            <person name="Liu X."/>
        </authorList>
    </citation>
    <scope>NUCLEOTIDE SEQUENCE [LARGE SCALE GENOMIC DNA]</scope>
    <source>
        <strain evidence="9">Cailab_2021Rc</strain>
        <tissue evidence="9">Muscle</tissue>
    </source>
</reference>